<dbReference type="EMBL" id="CP072801">
    <property type="protein sequence ID" value="QTR46733.1"/>
    <property type="molecule type" value="Genomic_DNA"/>
</dbReference>
<feature type="transmembrane region" description="Helical" evidence="8">
    <location>
        <begin position="325"/>
        <end position="345"/>
    </location>
</feature>
<comment type="function">
    <text evidence="8">Mediates influx of magnesium ions.</text>
</comment>
<keyword evidence="5 8" id="KW-0812">Transmembrane</keyword>
<evidence type="ECO:0000313" key="11">
    <source>
        <dbReference type="Proteomes" id="UP000672039"/>
    </source>
</evidence>
<dbReference type="Gene3D" id="3.30.460.20">
    <property type="entry name" value="CorA soluble domain-like"/>
    <property type="match status" value="1"/>
</dbReference>
<feature type="transmembrane region" description="Helical" evidence="8">
    <location>
        <begin position="293"/>
        <end position="313"/>
    </location>
</feature>
<evidence type="ECO:0000256" key="4">
    <source>
        <dbReference type="ARBA" id="ARBA00022475"/>
    </source>
</evidence>
<dbReference type="Proteomes" id="UP000672039">
    <property type="component" value="Chromosome"/>
</dbReference>
<evidence type="ECO:0000313" key="10">
    <source>
        <dbReference type="EMBL" id="QTR46733.1"/>
    </source>
</evidence>
<keyword evidence="8" id="KW-0406">Ion transport</keyword>
<evidence type="ECO:0000256" key="8">
    <source>
        <dbReference type="RuleBase" id="RU362010"/>
    </source>
</evidence>
<dbReference type="PANTHER" id="PTHR46494">
    <property type="entry name" value="CORA FAMILY METAL ION TRANSPORTER (EUROFUNG)"/>
    <property type="match status" value="1"/>
</dbReference>
<gene>
    <name evidence="8 10" type="primary">corA</name>
    <name evidence="10" type="ORF">J9253_01915</name>
</gene>
<dbReference type="NCBIfam" id="TIGR00383">
    <property type="entry name" value="corA"/>
    <property type="match status" value="1"/>
</dbReference>
<dbReference type="Pfam" id="PF01544">
    <property type="entry name" value="CorA"/>
    <property type="match status" value="1"/>
</dbReference>
<evidence type="ECO:0000256" key="3">
    <source>
        <dbReference type="ARBA" id="ARBA00022448"/>
    </source>
</evidence>
<keyword evidence="11" id="KW-1185">Reference proteome</keyword>
<evidence type="ECO:0000256" key="5">
    <source>
        <dbReference type="ARBA" id="ARBA00022692"/>
    </source>
</evidence>
<reference evidence="10 11" key="1">
    <citation type="submission" date="2021-04" db="EMBL/GenBank/DDBJ databases">
        <title>Genomics, taxonomy and metabolism of representatives of sulfur bacteria of the genus Thiothrix: Thiothrix fructosivorans QT, Thiothrix unzii A1T and three new species, Thiothrix subterranea sp. nov., Thiothrix litoralis sp. nov. and 'Candidatus Thiothrix anitrata' sp. nov.</title>
        <authorList>
            <person name="Ravin N.V."/>
            <person name="Smolyakov D."/>
            <person name="Rudenko T.S."/>
            <person name="Mardanov A.V."/>
            <person name="Beletsky A.V."/>
            <person name="Markov N.D."/>
            <person name="Fomenkov A.I."/>
            <person name="Roberts R.J."/>
            <person name="Karnachuk O.V."/>
            <person name="Novikov A."/>
            <person name="Grabovich M.Y."/>
        </authorList>
    </citation>
    <scope>NUCLEOTIDE SEQUENCE [LARGE SCALE GENOMIC DNA]</scope>
    <source>
        <strain evidence="10 11">AS</strain>
    </source>
</reference>
<protein>
    <recommendedName>
        <fullName evidence="8">Magnesium transport protein CorA</fullName>
    </recommendedName>
</protein>
<evidence type="ECO:0000256" key="6">
    <source>
        <dbReference type="ARBA" id="ARBA00022989"/>
    </source>
</evidence>
<dbReference type="SUPFAM" id="SSF144083">
    <property type="entry name" value="Magnesium transport protein CorA, transmembrane region"/>
    <property type="match status" value="1"/>
</dbReference>
<organism evidence="10 11">
    <name type="scientific">Thiothrix litoralis</name>
    <dbReference type="NCBI Taxonomy" id="2891210"/>
    <lineage>
        <taxon>Bacteria</taxon>
        <taxon>Pseudomonadati</taxon>
        <taxon>Pseudomonadota</taxon>
        <taxon>Gammaproteobacteria</taxon>
        <taxon>Thiotrichales</taxon>
        <taxon>Thiotrichaceae</taxon>
        <taxon>Thiothrix</taxon>
    </lineage>
</organism>
<accession>A0ABX7WWR9</accession>
<evidence type="ECO:0000256" key="1">
    <source>
        <dbReference type="ARBA" id="ARBA00004651"/>
    </source>
</evidence>
<keyword evidence="8" id="KW-0460">Magnesium</keyword>
<evidence type="ECO:0000256" key="2">
    <source>
        <dbReference type="ARBA" id="ARBA00009765"/>
    </source>
</evidence>
<comment type="subcellular location">
    <subcellularLocation>
        <location evidence="1">Cell membrane</location>
        <topology evidence="1">Multi-pass membrane protein</topology>
    </subcellularLocation>
    <subcellularLocation>
        <location evidence="8">Membrane</location>
        <topology evidence="8">Multi-pass membrane protein</topology>
    </subcellularLocation>
</comment>
<sequence length="351" mass="40166">METFGKRYHPPGTPPGTLSRHGAETANATRISLLEYSDSQFSETLSPTPEQCRIAQQNAYVDWLDVTGVNDPTAIRELGETFGLHPLALEDVLNSGQRPKIDFTEHHAFLILNLPHLVGDEILLEQVSLFVGKGHLLSFCSGDGKAFEPVRERLRQGFGRIRSRGVEYLLYTLVDVVIDSGFPLLEDLGEQIEDLEERVLENPDKRILNTLHQLKRDLLLLRRALWPQREVISRLIQHDGELVDETLRPYFSDCYDHAVQIIDLIETYREMLSGMLDIYLSSLSNRMNDIMRVLTVIATIFIPLTFIVGVYGMNFTHMPELHWQYGYFGVWGIMIALAIGMLIAFKRRKWL</sequence>
<feature type="region of interest" description="Disordered" evidence="9">
    <location>
        <begin position="1"/>
        <end position="22"/>
    </location>
</feature>
<dbReference type="Gene3D" id="1.20.58.340">
    <property type="entry name" value="Magnesium transport protein CorA, transmembrane region"/>
    <property type="match status" value="2"/>
</dbReference>
<comment type="similarity">
    <text evidence="2 8">Belongs to the CorA metal ion transporter (MIT) (TC 1.A.35) family.</text>
</comment>
<dbReference type="InterPro" id="IPR004488">
    <property type="entry name" value="Mg/Co-transport_prot_CorA"/>
</dbReference>
<dbReference type="InterPro" id="IPR002523">
    <property type="entry name" value="MgTranspt_CorA/ZnTranspt_ZntB"/>
</dbReference>
<dbReference type="InterPro" id="IPR045863">
    <property type="entry name" value="CorA_TM1_TM2"/>
</dbReference>
<keyword evidence="3 8" id="KW-0813">Transport</keyword>
<dbReference type="RefSeq" id="WP_210223057.1">
    <property type="nucleotide sequence ID" value="NZ_CP072801.1"/>
</dbReference>
<evidence type="ECO:0000256" key="7">
    <source>
        <dbReference type="ARBA" id="ARBA00023136"/>
    </source>
</evidence>
<evidence type="ECO:0000256" key="9">
    <source>
        <dbReference type="SAM" id="MobiDB-lite"/>
    </source>
</evidence>
<keyword evidence="7 8" id="KW-0472">Membrane</keyword>
<name>A0ABX7WWR9_9GAMM</name>
<dbReference type="InterPro" id="IPR045861">
    <property type="entry name" value="CorA_cytoplasmic_dom"/>
</dbReference>
<keyword evidence="6 8" id="KW-1133">Transmembrane helix</keyword>
<dbReference type="PANTHER" id="PTHR46494:SF1">
    <property type="entry name" value="CORA FAMILY METAL ION TRANSPORTER (EUROFUNG)"/>
    <property type="match status" value="1"/>
</dbReference>
<proteinExistence type="inferred from homology"/>
<dbReference type="CDD" id="cd12828">
    <property type="entry name" value="TmCorA-like_1"/>
    <property type="match status" value="1"/>
</dbReference>
<dbReference type="SUPFAM" id="SSF143865">
    <property type="entry name" value="CorA soluble domain-like"/>
    <property type="match status" value="1"/>
</dbReference>
<keyword evidence="4 8" id="KW-1003">Cell membrane</keyword>